<dbReference type="EMBL" id="JABBJH010000002">
    <property type="protein sequence ID" value="NMK38305.1"/>
    <property type="molecule type" value="Genomic_DNA"/>
</dbReference>
<dbReference type="Gene3D" id="1.20.5.340">
    <property type="match status" value="1"/>
</dbReference>
<keyword evidence="4" id="KW-0812">Transmembrane</keyword>
<comment type="subcellular location">
    <subcellularLocation>
        <location evidence="2">Cell outer membrane</location>
    </subcellularLocation>
    <subcellularLocation>
        <location evidence="1">Cell surface</location>
    </subcellularLocation>
</comment>
<keyword evidence="6" id="KW-0472">Membrane</keyword>
<evidence type="ECO:0000256" key="6">
    <source>
        <dbReference type="ARBA" id="ARBA00023136"/>
    </source>
</evidence>
<dbReference type="Pfam" id="PF03895">
    <property type="entry name" value="YadA_anchor"/>
    <property type="match status" value="1"/>
</dbReference>
<evidence type="ECO:0000256" key="7">
    <source>
        <dbReference type="ARBA" id="ARBA00023237"/>
    </source>
</evidence>
<dbReference type="GO" id="GO:0009986">
    <property type="term" value="C:cell surface"/>
    <property type="evidence" value="ECO:0007669"/>
    <property type="project" value="UniProtKB-SubCell"/>
</dbReference>
<dbReference type="Proteomes" id="UP000536773">
    <property type="component" value="Unassembled WGS sequence"/>
</dbReference>
<protein>
    <recommendedName>
        <fullName evidence="9">Trimeric autotransporter adhesin YadA-like C-terminal membrane anchor domain-containing protein</fullName>
    </recommendedName>
</protein>
<evidence type="ECO:0000256" key="2">
    <source>
        <dbReference type="ARBA" id="ARBA00004442"/>
    </source>
</evidence>
<evidence type="ECO:0000313" key="11">
    <source>
        <dbReference type="Proteomes" id="UP000536773"/>
    </source>
</evidence>
<evidence type="ECO:0000256" key="4">
    <source>
        <dbReference type="ARBA" id="ARBA00022692"/>
    </source>
</evidence>
<reference evidence="10 11" key="1">
    <citation type="submission" date="2020-04" db="EMBL/GenBank/DDBJ databases">
        <authorList>
            <person name="Hitch T.C.A."/>
            <person name="Wylensek D."/>
            <person name="Clavel T."/>
        </authorList>
    </citation>
    <scope>NUCLEOTIDE SEQUENCE [LARGE SCALE GENOMIC DNA]</scope>
    <source>
        <strain evidence="10 11">WCA-386-APC-2A</strain>
    </source>
</reference>
<dbReference type="Gene3D" id="3.30.1300.30">
    <property type="entry name" value="GSPII I/J protein-like"/>
    <property type="match status" value="1"/>
</dbReference>
<evidence type="ECO:0000256" key="8">
    <source>
        <dbReference type="SAM" id="Coils"/>
    </source>
</evidence>
<dbReference type="AlphaFoldDB" id="A0A848ESB7"/>
<evidence type="ECO:0000313" key="10">
    <source>
        <dbReference type="EMBL" id="NMK38305.1"/>
    </source>
</evidence>
<evidence type="ECO:0000256" key="3">
    <source>
        <dbReference type="ARBA" id="ARBA00022452"/>
    </source>
</evidence>
<keyword evidence="8" id="KW-0175">Coiled coil</keyword>
<evidence type="ECO:0000256" key="5">
    <source>
        <dbReference type="ARBA" id="ARBA00022729"/>
    </source>
</evidence>
<dbReference type="InterPro" id="IPR045584">
    <property type="entry name" value="Pilin-like"/>
</dbReference>
<proteinExistence type="predicted"/>
<feature type="coiled-coil region" evidence="8">
    <location>
        <begin position="118"/>
        <end position="152"/>
    </location>
</feature>
<keyword evidence="3" id="KW-1134">Transmembrane beta strand</keyword>
<feature type="domain" description="Trimeric autotransporter adhesin YadA-like C-terminal membrane anchor" evidence="9">
    <location>
        <begin position="45"/>
        <end position="98"/>
    </location>
</feature>
<dbReference type="GO" id="GO:0009279">
    <property type="term" value="C:cell outer membrane"/>
    <property type="evidence" value="ECO:0007669"/>
    <property type="project" value="UniProtKB-SubCell"/>
</dbReference>
<name>A0A848ESB7_MEGEL</name>
<comment type="caution">
    <text evidence="10">The sequence shown here is derived from an EMBL/GenBank/DDBJ whole genome shotgun (WGS) entry which is preliminary data.</text>
</comment>
<evidence type="ECO:0000256" key="1">
    <source>
        <dbReference type="ARBA" id="ARBA00004241"/>
    </source>
</evidence>
<accession>A0A848ESB7</accession>
<sequence length="167" mass="18204">MDHQVAANAESIYHINNRVSNLDNRINKVGAGAAALAALHPLDFDPDDKWDFAVGYGNYRNANSVAFGAFYRPNEDTMFSLGTNFGNGENMFNAGVSFKIGQGGSGITTSKTAMAKTISSLKDTVHKQDQKIEGLENVVDTQDKKIAELEALVKEQGEMIRQYVGKK</sequence>
<keyword evidence="5" id="KW-0732">Signal</keyword>
<dbReference type="InterPro" id="IPR005594">
    <property type="entry name" value="YadA_C"/>
</dbReference>
<evidence type="ECO:0000259" key="9">
    <source>
        <dbReference type="Pfam" id="PF03895"/>
    </source>
</evidence>
<dbReference type="SUPFAM" id="SSF54523">
    <property type="entry name" value="Pili subunits"/>
    <property type="match status" value="1"/>
</dbReference>
<gene>
    <name evidence="10" type="ORF">HG933_02685</name>
</gene>
<organism evidence="10 11">
    <name type="scientific">Megasphaera elsdenii</name>
    <dbReference type="NCBI Taxonomy" id="907"/>
    <lineage>
        <taxon>Bacteria</taxon>
        <taxon>Bacillati</taxon>
        <taxon>Bacillota</taxon>
        <taxon>Negativicutes</taxon>
        <taxon>Veillonellales</taxon>
        <taxon>Veillonellaceae</taxon>
        <taxon>Megasphaera</taxon>
    </lineage>
</organism>
<keyword evidence="7" id="KW-0998">Cell outer membrane</keyword>